<name>A0A4R8MUJ5_LEPME</name>
<dbReference type="STRING" id="1193051.LEP1GSC017_3893"/>
<dbReference type="RefSeq" id="WP_004783981.1">
    <property type="nucleotide sequence ID" value="NZ_RQGE01000007.1"/>
</dbReference>
<organism evidence="4 5">
    <name type="scientific">Leptospira meyeri</name>
    <dbReference type="NCBI Taxonomy" id="29508"/>
    <lineage>
        <taxon>Bacteria</taxon>
        <taxon>Pseudomonadati</taxon>
        <taxon>Spirochaetota</taxon>
        <taxon>Spirochaetia</taxon>
        <taxon>Leptospirales</taxon>
        <taxon>Leptospiraceae</taxon>
        <taxon>Leptospira</taxon>
    </lineage>
</organism>
<evidence type="ECO:0000313" key="4">
    <source>
        <dbReference type="EMBL" id="TDY71122.1"/>
    </source>
</evidence>
<evidence type="ECO:0000256" key="2">
    <source>
        <dbReference type="PROSITE-ProRule" id="PRU00169"/>
    </source>
</evidence>
<dbReference type="InterPro" id="IPR001789">
    <property type="entry name" value="Sig_transdc_resp-reg_receiver"/>
</dbReference>
<dbReference type="SUPFAM" id="SSF55874">
    <property type="entry name" value="ATPase domain of HSP90 chaperone/DNA topoisomerase II/histidine kinase"/>
    <property type="match status" value="1"/>
</dbReference>
<dbReference type="GeneID" id="79825435"/>
<dbReference type="CDD" id="cd00156">
    <property type="entry name" value="REC"/>
    <property type="match status" value="1"/>
</dbReference>
<accession>A0A4R8MUJ5</accession>
<reference evidence="4 5" key="1">
    <citation type="submission" date="2019-03" db="EMBL/GenBank/DDBJ databases">
        <title>Genomic Encyclopedia of Archaeal and Bacterial Type Strains, Phase II (KMG-II): from individual species to whole genera.</title>
        <authorList>
            <person name="Goeker M."/>
        </authorList>
    </citation>
    <scope>NUCLEOTIDE SEQUENCE [LARGE SCALE GENOMIC DNA]</scope>
    <source>
        <strain evidence="4 5">DSM 21537</strain>
    </source>
</reference>
<dbReference type="OrthoDB" id="333493at2"/>
<feature type="domain" description="Response regulatory" evidence="3">
    <location>
        <begin position="4"/>
        <end position="117"/>
    </location>
</feature>
<dbReference type="SMART" id="SM00448">
    <property type="entry name" value="REC"/>
    <property type="match status" value="1"/>
</dbReference>
<dbReference type="InterPro" id="IPR036890">
    <property type="entry name" value="HATPase_C_sf"/>
</dbReference>
<dbReference type="SUPFAM" id="SSF52172">
    <property type="entry name" value="CheY-like"/>
    <property type="match status" value="1"/>
</dbReference>
<dbReference type="Gene3D" id="3.40.50.2300">
    <property type="match status" value="1"/>
</dbReference>
<dbReference type="PANTHER" id="PTHR44591">
    <property type="entry name" value="STRESS RESPONSE REGULATOR PROTEIN 1"/>
    <property type="match status" value="1"/>
</dbReference>
<dbReference type="EMBL" id="SORO01000001">
    <property type="protein sequence ID" value="TDY71122.1"/>
    <property type="molecule type" value="Genomic_DNA"/>
</dbReference>
<dbReference type="PROSITE" id="PS50110">
    <property type="entry name" value="RESPONSE_REGULATORY"/>
    <property type="match status" value="1"/>
</dbReference>
<evidence type="ECO:0000313" key="5">
    <source>
        <dbReference type="Proteomes" id="UP000294684"/>
    </source>
</evidence>
<feature type="modified residue" description="4-aspartylphosphate" evidence="2">
    <location>
        <position position="52"/>
    </location>
</feature>
<protein>
    <submittedName>
        <fullName evidence="4">Response regulator receiver domain-containing protein</fullName>
    </submittedName>
</protein>
<dbReference type="PANTHER" id="PTHR44591:SF3">
    <property type="entry name" value="RESPONSE REGULATORY DOMAIN-CONTAINING PROTEIN"/>
    <property type="match status" value="1"/>
</dbReference>
<comment type="caution">
    <text evidence="4">The sequence shown here is derived from an EMBL/GenBank/DDBJ whole genome shotgun (WGS) entry which is preliminary data.</text>
</comment>
<dbReference type="InterPro" id="IPR050595">
    <property type="entry name" value="Bact_response_regulator"/>
</dbReference>
<dbReference type="Proteomes" id="UP000294684">
    <property type="component" value="Unassembled WGS sequence"/>
</dbReference>
<keyword evidence="5" id="KW-1185">Reference proteome</keyword>
<sequence>MKQSILIVEDIHSIREAIMDLLSTKFNVFGAEHFEEAVWYLTNEKIDLTITDIRLPGKSGIDLVKLIQKEFPHILYALMTAYNINEYIKYAKDLHIWNIIPKYSFLDIHLIEVMVEKLLSNDIFGIEKYFTGDFKVYNQNINSEFEEAPNNGIIYKQIKSDQDRSILCGKISKNLIQLGAPKAIQQVLEELTSNAMIRAPRTHEGEYKYQFEIPSHDMVVPLDNIQLMPDDYFLIGYGATESTIFIVVRDQFGSLRKEEILHRLDRHISIDESTGFPKGLEDSHGRGLYICREISDQLIFNIEPGVCTETIAMINREGRTGFKSLSIYEVDSAKKTNPKTKSE</sequence>
<dbReference type="Pfam" id="PF00072">
    <property type="entry name" value="Response_reg"/>
    <property type="match status" value="1"/>
</dbReference>
<keyword evidence="1 2" id="KW-0597">Phosphoprotein</keyword>
<evidence type="ECO:0000256" key="1">
    <source>
        <dbReference type="ARBA" id="ARBA00022553"/>
    </source>
</evidence>
<dbReference type="AlphaFoldDB" id="A0A4R8MUJ5"/>
<dbReference type="GO" id="GO:0000160">
    <property type="term" value="P:phosphorelay signal transduction system"/>
    <property type="evidence" value="ECO:0007669"/>
    <property type="project" value="InterPro"/>
</dbReference>
<proteinExistence type="predicted"/>
<gene>
    <name evidence="4" type="ORF">CLV96_0077</name>
</gene>
<dbReference type="InterPro" id="IPR011006">
    <property type="entry name" value="CheY-like_superfamily"/>
</dbReference>
<evidence type="ECO:0000259" key="3">
    <source>
        <dbReference type="PROSITE" id="PS50110"/>
    </source>
</evidence>